<proteinExistence type="predicted"/>
<name>A0ABU7CB01_9TELE</name>
<feature type="chain" id="PRO_5045058052" description="Secreted protein" evidence="1">
    <location>
        <begin position="21"/>
        <end position="105"/>
    </location>
</feature>
<gene>
    <name evidence="2" type="ORF">ATANTOWER_031453</name>
</gene>
<organism evidence="2 3">
    <name type="scientific">Ataeniobius toweri</name>
    <dbReference type="NCBI Taxonomy" id="208326"/>
    <lineage>
        <taxon>Eukaryota</taxon>
        <taxon>Metazoa</taxon>
        <taxon>Chordata</taxon>
        <taxon>Craniata</taxon>
        <taxon>Vertebrata</taxon>
        <taxon>Euteleostomi</taxon>
        <taxon>Actinopterygii</taxon>
        <taxon>Neopterygii</taxon>
        <taxon>Teleostei</taxon>
        <taxon>Neoteleostei</taxon>
        <taxon>Acanthomorphata</taxon>
        <taxon>Ovalentaria</taxon>
        <taxon>Atherinomorphae</taxon>
        <taxon>Cyprinodontiformes</taxon>
        <taxon>Goodeidae</taxon>
        <taxon>Ataeniobius</taxon>
    </lineage>
</organism>
<dbReference type="EMBL" id="JAHUTI010087507">
    <property type="protein sequence ID" value="MED6259789.1"/>
    <property type="molecule type" value="Genomic_DNA"/>
</dbReference>
<protein>
    <recommendedName>
        <fullName evidence="4">Secreted protein</fullName>
    </recommendedName>
</protein>
<feature type="signal peptide" evidence="1">
    <location>
        <begin position="1"/>
        <end position="20"/>
    </location>
</feature>
<sequence>MTCSSKYQLLLLHAAHFASCCFTQCHKHCNYLLQSGPLRSREKLQEPYADCAVKASDKCSGKTTHCVDVNPVKLLHFFVYASRCFHVFCSTMGEYTECSKATFIA</sequence>
<evidence type="ECO:0008006" key="4">
    <source>
        <dbReference type="Google" id="ProtNLM"/>
    </source>
</evidence>
<keyword evidence="1" id="KW-0732">Signal</keyword>
<evidence type="ECO:0000313" key="3">
    <source>
        <dbReference type="Proteomes" id="UP001345963"/>
    </source>
</evidence>
<reference evidence="2 3" key="1">
    <citation type="submission" date="2021-07" db="EMBL/GenBank/DDBJ databases">
        <authorList>
            <person name="Palmer J.M."/>
        </authorList>
    </citation>
    <scope>NUCLEOTIDE SEQUENCE [LARGE SCALE GENOMIC DNA]</scope>
    <source>
        <strain evidence="2 3">AT_MEX2019</strain>
        <tissue evidence="2">Muscle</tissue>
    </source>
</reference>
<keyword evidence="3" id="KW-1185">Reference proteome</keyword>
<comment type="caution">
    <text evidence="2">The sequence shown here is derived from an EMBL/GenBank/DDBJ whole genome shotgun (WGS) entry which is preliminary data.</text>
</comment>
<evidence type="ECO:0000256" key="1">
    <source>
        <dbReference type="SAM" id="SignalP"/>
    </source>
</evidence>
<evidence type="ECO:0000313" key="2">
    <source>
        <dbReference type="EMBL" id="MED6259789.1"/>
    </source>
</evidence>
<accession>A0ABU7CB01</accession>
<dbReference type="Proteomes" id="UP001345963">
    <property type="component" value="Unassembled WGS sequence"/>
</dbReference>